<dbReference type="OrthoDB" id="3233584at2"/>
<sequence>MADFDFSEFDRLAADLAEVPKNTGPWINSAIHVTSQKVRKSWQDKLRGSRSLPGLPSAVTYDITTFQGFGASVIQSEIGFDKARRQGPLGVFSEYGSINNPPRGFGLAALQENQDDFQEGLARAVDDALKESGL</sequence>
<dbReference type="Proteomes" id="UP000297472">
    <property type="component" value="Unassembled WGS sequence"/>
</dbReference>
<dbReference type="RefSeq" id="WP_134425390.1">
    <property type="nucleotide sequence ID" value="NZ_SOHA01000039.1"/>
</dbReference>
<dbReference type="AlphaFoldDB" id="A0A4Y8JSM4"/>
<name>A0A4Y8JSM4_9MICO</name>
<organism evidence="1 2">
    <name type="scientific">Cryobacterium cryoconiti</name>
    <dbReference type="NCBI Taxonomy" id="1259239"/>
    <lineage>
        <taxon>Bacteria</taxon>
        <taxon>Bacillati</taxon>
        <taxon>Actinomycetota</taxon>
        <taxon>Actinomycetes</taxon>
        <taxon>Micrococcales</taxon>
        <taxon>Microbacteriaceae</taxon>
        <taxon>Cryobacterium</taxon>
    </lineage>
</organism>
<dbReference type="EMBL" id="SOHA01000039">
    <property type="protein sequence ID" value="TFD27520.1"/>
    <property type="molecule type" value="Genomic_DNA"/>
</dbReference>
<evidence type="ECO:0000313" key="1">
    <source>
        <dbReference type="EMBL" id="TFD27520.1"/>
    </source>
</evidence>
<reference evidence="1 2" key="1">
    <citation type="submission" date="2019-03" db="EMBL/GenBank/DDBJ databases">
        <title>Genomics of glacier-inhabiting Cryobacterium strains.</title>
        <authorList>
            <person name="Liu Q."/>
            <person name="Xin Y.-H."/>
        </authorList>
    </citation>
    <scope>NUCLEOTIDE SEQUENCE [LARGE SCALE GENOMIC DNA]</scope>
    <source>
        <strain evidence="1 2">TMT1-51</strain>
    </source>
</reference>
<keyword evidence="2" id="KW-1185">Reference proteome</keyword>
<proteinExistence type="predicted"/>
<comment type="caution">
    <text evidence="1">The sequence shown here is derived from an EMBL/GenBank/DDBJ whole genome shotgun (WGS) entry which is preliminary data.</text>
</comment>
<gene>
    <name evidence="1" type="ORF">E3T49_13340</name>
</gene>
<accession>A0A4Y8JSM4</accession>
<evidence type="ECO:0008006" key="3">
    <source>
        <dbReference type="Google" id="ProtNLM"/>
    </source>
</evidence>
<protein>
    <recommendedName>
        <fullName evidence="3">HK97 gp10 family phage protein</fullName>
    </recommendedName>
</protein>
<evidence type="ECO:0000313" key="2">
    <source>
        <dbReference type="Proteomes" id="UP000297472"/>
    </source>
</evidence>